<organism evidence="1 2">
    <name type="scientific">Mycena metata</name>
    <dbReference type="NCBI Taxonomy" id="1033252"/>
    <lineage>
        <taxon>Eukaryota</taxon>
        <taxon>Fungi</taxon>
        <taxon>Dikarya</taxon>
        <taxon>Basidiomycota</taxon>
        <taxon>Agaricomycotina</taxon>
        <taxon>Agaricomycetes</taxon>
        <taxon>Agaricomycetidae</taxon>
        <taxon>Agaricales</taxon>
        <taxon>Marasmiineae</taxon>
        <taxon>Mycenaceae</taxon>
        <taxon>Mycena</taxon>
    </lineage>
</organism>
<comment type="caution">
    <text evidence="1">The sequence shown here is derived from an EMBL/GenBank/DDBJ whole genome shotgun (WGS) entry which is preliminary data.</text>
</comment>
<accession>A0AAD7GYH6</accession>
<name>A0AAD7GYH6_9AGAR</name>
<proteinExistence type="predicted"/>
<reference evidence="1" key="1">
    <citation type="submission" date="2023-03" db="EMBL/GenBank/DDBJ databases">
        <title>Massive genome expansion in bonnet fungi (Mycena s.s.) driven by repeated elements and novel gene families across ecological guilds.</title>
        <authorList>
            <consortium name="Lawrence Berkeley National Laboratory"/>
            <person name="Harder C.B."/>
            <person name="Miyauchi S."/>
            <person name="Viragh M."/>
            <person name="Kuo A."/>
            <person name="Thoen E."/>
            <person name="Andreopoulos B."/>
            <person name="Lu D."/>
            <person name="Skrede I."/>
            <person name="Drula E."/>
            <person name="Henrissat B."/>
            <person name="Morin E."/>
            <person name="Kohler A."/>
            <person name="Barry K."/>
            <person name="LaButti K."/>
            <person name="Morin E."/>
            <person name="Salamov A."/>
            <person name="Lipzen A."/>
            <person name="Mereny Z."/>
            <person name="Hegedus B."/>
            <person name="Baldrian P."/>
            <person name="Stursova M."/>
            <person name="Weitz H."/>
            <person name="Taylor A."/>
            <person name="Grigoriev I.V."/>
            <person name="Nagy L.G."/>
            <person name="Martin F."/>
            <person name="Kauserud H."/>
        </authorList>
    </citation>
    <scope>NUCLEOTIDE SEQUENCE</scope>
    <source>
        <strain evidence="1">CBHHK182m</strain>
    </source>
</reference>
<dbReference type="Proteomes" id="UP001215598">
    <property type="component" value="Unassembled WGS sequence"/>
</dbReference>
<evidence type="ECO:0000313" key="1">
    <source>
        <dbReference type="EMBL" id="KAJ7707994.1"/>
    </source>
</evidence>
<dbReference type="EMBL" id="JARKIB010000438">
    <property type="protein sequence ID" value="KAJ7707994.1"/>
    <property type="molecule type" value="Genomic_DNA"/>
</dbReference>
<sequence length="296" mass="32611">MPPTDPPPPYAEISDNTDKLVGLLSGLHIRPTPAPVQVFLPCLQLCRGHRHVYQTPTVTVRPTNPAGLRPGLKRPLRPKACLAHRRAGSFPSPSPAPRKAATQSFVVFKSVHFATGYRTLVEAQAAFKYAQERGWTRALAPDGSTTAQLAAPPTPANPLQGPNPLHAGPLVANGLWYIVYRGITPGVYTSSLNTQGLSAAVFDSCRGREEAEKLFRAAVTQNHVRDLFRSRLEELPLEEQQIFKARARDASARYRATRRQRERELAAALGVPPLSLTYMINLSPETWTPPLSRRHD</sequence>
<gene>
    <name evidence="1" type="ORF">B0H16DRAFT_1481455</name>
</gene>
<evidence type="ECO:0000313" key="2">
    <source>
        <dbReference type="Proteomes" id="UP001215598"/>
    </source>
</evidence>
<protein>
    <submittedName>
        <fullName evidence="1">Uncharacterized protein</fullName>
    </submittedName>
</protein>
<dbReference type="AlphaFoldDB" id="A0AAD7GYH6"/>
<keyword evidence="2" id="KW-1185">Reference proteome</keyword>